<dbReference type="EMBL" id="LXQA010454512">
    <property type="protein sequence ID" value="MCI52893.1"/>
    <property type="molecule type" value="Genomic_DNA"/>
</dbReference>
<feature type="non-terminal residue" evidence="1">
    <location>
        <position position="1"/>
    </location>
</feature>
<protein>
    <submittedName>
        <fullName evidence="1">Uncharacterized protein</fullName>
    </submittedName>
</protein>
<reference evidence="1 2" key="1">
    <citation type="journal article" date="2018" name="Front. Plant Sci.">
        <title>Red Clover (Trifolium pratense) and Zigzag Clover (T. medium) - A Picture of Genomic Similarities and Differences.</title>
        <authorList>
            <person name="Dluhosova J."/>
            <person name="Istvanek J."/>
            <person name="Nedelnik J."/>
            <person name="Repkova J."/>
        </authorList>
    </citation>
    <scope>NUCLEOTIDE SEQUENCE [LARGE SCALE GENOMIC DNA]</scope>
    <source>
        <strain evidence="2">cv. 10/8</strain>
        <tissue evidence="1">Leaf</tissue>
    </source>
</reference>
<keyword evidence="2" id="KW-1185">Reference proteome</keyword>
<proteinExistence type="predicted"/>
<sequence length="28" mass="3103">TGYNILVIVLSDTRLYGSKESLMPVVSF</sequence>
<dbReference type="Proteomes" id="UP000265520">
    <property type="component" value="Unassembled WGS sequence"/>
</dbReference>
<dbReference type="AlphaFoldDB" id="A0A392SVN8"/>
<organism evidence="1 2">
    <name type="scientific">Trifolium medium</name>
    <dbReference type="NCBI Taxonomy" id="97028"/>
    <lineage>
        <taxon>Eukaryota</taxon>
        <taxon>Viridiplantae</taxon>
        <taxon>Streptophyta</taxon>
        <taxon>Embryophyta</taxon>
        <taxon>Tracheophyta</taxon>
        <taxon>Spermatophyta</taxon>
        <taxon>Magnoliopsida</taxon>
        <taxon>eudicotyledons</taxon>
        <taxon>Gunneridae</taxon>
        <taxon>Pentapetalae</taxon>
        <taxon>rosids</taxon>
        <taxon>fabids</taxon>
        <taxon>Fabales</taxon>
        <taxon>Fabaceae</taxon>
        <taxon>Papilionoideae</taxon>
        <taxon>50 kb inversion clade</taxon>
        <taxon>NPAAA clade</taxon>
        <taxon>Hologalegina</taxon>
        <taxon>IRL clade</taxon>
        <taxon>Trifolieae</taxon>
        <taxon>Trifolium</taxon>
    </lineage>
</organism>
<accession>A0A392SVN8</accession>
<evidence type="ECO:0000313" key="1">
    <source>
        <dbReference type="EMBL" id="MCI52893.1"/>
    </source>
</evidence>
<comment type="caution">
    <text evidence="1">The sequence shown here is derived from an EMBL/GenBank/DDBJ whole genome shotgun (WGS) entry which is preliminary data.</text>
</comment>
<evidence type="ECO:0000313" key="2">
    <source>
        <dbReference type="Proteomes" id="UP000265520"/>
    </source>
</evidence>
<name>A0A392SVN8_9FABA</name>